<feature type="region of interest" description="Disordered" evidence="1">
    <location>
        <begin position="246"/>
        <end position="298"/>
    </location>
</feature>
<dbReference type="Proteomes" id="UP001283361">
    <property type="component" value="Unassembled WGS sequence"/>
</dbReference>
<feature type="compositionally biased region" description="Polar residues" evidence="1">
    <location>
        <begin position="158"/>
        <end position="175"/>
    </location>
</feature>
<feature type="compositionally biased region" description="Basic and acidic residues" evidence="1">
    <location>
        <begin position="178"/>
        <end position="191"/>
    </location>
</feature>
<protein>
    <submittedName>
        <fullName evidence="2">Uncharacterized protein</fullName>
    </submittedName>
</protein>
<organism evidence="2 3">
    <name type="scientific">Elysia crispata</name>
    <name type="common">lettuce slug</name>
    <dbReference type="NCBI Taxonomy" id="231223"/>
    <lineage>
        <taxon>Eukaryota</taxon>
        <taxon>Metazoa</taxon>
        <taxon>Spiralia</taxon>
        <taxon>Lophotrochozoa</taxon>
        <taxon>Mollusca</taxon>
        <taxon>Gastropoda</taxon>
        <taxon>Heterobranchia</taxon>
        <taxon>Euthyneura</taxon>
        <taxon>Panpulmonata</taxon>
        <taxon>Sacoglossa</taxon>
        <taxon>Placobranchoidea</taxon>
        <taxon>Plakobranchidae</taxon>
        <taxon>Elysia</taxon>
    </lineage>
</organism>
<proteinExistence type="predicted"/>
<reference evidence="2" key="1">
    <citation type="journal article" date="2023" name="G3 (Bethesda)">
        <title>A reference genome for the long-term kleptoplast-retaining sea slug Elysia crispata morphotype clarki.</title>
        <authorList>
            <person name="Eastman K.E."/>
            <person name="Pendleton A.L."/>
            <person name="Shaikh M.A."/>
            <person name="Suttiyut T."/>
            <person name="Ogas R."/>
            <person name="Tomko P."/>
            <person name="Gavelis G."/>
            <person name="Widhalm J.R."/>
            <person name="Wisecaver J.H."/>
        </authorList>
    </citation>
    <scope>NUCLEOTIDE SEQUENCE</scope>
    <source>
        <strain evidence="2">ECLA1</strain>
    </source>
</reference>
<dbReference type="EMBL" id="JAWDGP010005873">
    <property type="protein sequence ID" value="KAK3750538.1"/>
    <property type="molecule type" value="Genomic_DNA"/>
</dbReference>
<evidence type="ECO:0000313" key="2">
    <source>
        <dbReference type="EMBL" id="KAK3750538.1"/>
    </source>
</evidence>
<dbReference type="AlphaFoldDB" id="A0AAE0YMM4"/>
<feature type="compositionally biased region" description="Basic and acidic residues" evidence="1">
    <location>
        <begin position="109"/>
        <end position="119"/>
    </location>
</feature>
<feature type="compositionally biased region" description="Basic and acidic residues" evidence="1">
    <location>
        <begin position="64"/>
        <end position="74"/>
    </location>
</feature>
<feature type="compositionally biased region" description="Basic and acidic residues" evidence="1">
    <location>
        <begin position="126"/>
        <end position="137"/>
    </location>
</feature>
<feature type="compositionally biased region" description="Basic residues" evidence="1">
    <location>
        <begin position="252"/>
        <end position="267"/>
    </location>
</feature>
<name>A0AAE0YMM4_9GAST</name>
<feature type="compositionally biased region" description="Polar residues" evidence="1">
    <location>
        <begin position="90"/>
        <end position="99"/>
    </location>
</feature>
<keyword evidence="3" id="KW-1185">Reference proteome</keyword>
<evidence type="ECO:0000256" key="1">
    <source>
        <dbReference type="SAM" id="MobiDB-lite"/>
    </source>
</evidence>
<accession>A0AAE0YMM4</accession>
<comment type="caution">
    <text evidence="2">The sequence shown here is derived from an EMBL/GenBank/DDBJ whole genome shotgun (WGS) entry which is preliminary data.</text>
</comment>
<sequence>MDTTSKHRMELRHVVFNFKSPKQPRKSQATYQAEYRNRLKSNRQKWETYKTKQKLYIQNYRNRLTQEEKKERQAKQTQRNREKRKAQKLSMESVTSAQASEPPKRKTRMSVEETRAYWRDRKRRQREAMTKEQKQAVQRREYELYKLKRALSSGIHTQTTLAPTLSPPSEVSTPTGELPKKDTTNKYKMEPPHAVLNFKSPKQRRKSQATYQGEYRDRLKSNCQHWETLEKNKKLYQQSYQSILTEDEKREKQAKKNQRNREKRKAQKLSVKSVTPAQPSDPPKRKTRKSKEEKRVYWRNSKKLQGEVMTEEQKQVLKRQLNELCKIRRTLKSTDIHTQTTPALTLSPPIEISTPLVEMPKKDTTSKHRMELRHVVLNFKSPKQPRKSQATYQAEYRNRLKSNRQKWETYKTKQKLYIQNYRNRLTQEEKKEKQAKLNQRNREK</sequence>
<gene>
    <name evidence="2" type="ORF">RRG08_013915</name>
</gene>
<feature type="region of interest" description="Disordered" evidence="1">
    <location>
        <begin position="62"/>
        <end position="137"/>
    </location>
</feature>
<evidence type="ECO:0000313" key="3">
    <source>
        <dbReference type="Proteomes" id="UP001283361"/>
    </source>
</evidence>
<feature type="region of interest" description="Disordered" evidence="1">
    <location>
        <begin position="158"/>
        <end position="216"/>
    </location>
</feature>
<feature type="non-terminal residue" evidence="2">
    <location>
        <position position="1"/>
    </location>
</feature>